<evidence type="ECO:0000256" key="5">
    <source>
        <dbReference type="ARBA" id="ARBA00013101"/>
    </source>
</evidence>
<keyword evidence="16" id="KW-1185">Reference proteome</keyword>
<dbReference type="PROSITE" id="PS00470">
    <property type="entry name" value="IDH_IMDH"/>
    <property type="match status" value="1"/>
</dbReference>
<dbReference type="GO" id="GO:0000287">
    <property type="term" value="F:magnesium ion binding"/>
    <property type="evidence" value="ECO:0007669"/>
    <property type="project" value="InterPro"/>
</dbReference>
<dbReference type="SMART" id="SM01329">
    <property type="entry name" value="Iso_dh"/>
    <property type="match status" value="1"/>
</dbReference>
<sequence length="337" mass="36721">MSEKMRVAVVEGDGIGREVIPAAVEVLDAFGLPIEKVPLELGYGKWEKCGVAIDDNDLDVLKSCDCVLFGAITTPADPNYKSVLLTIRKELDMYANIRPIKPLPGVTGVTGKSDFDFVIVRENTEGMYSSIEELHDDVAYTKRVVSRKGSERIAKSACRLAKERRNDLTIVHKSNVLKSDTLFLNVCRETARSEGVEYSDMLVDAMAYSLMTYPERYDVVVTTNLFGDILSDMSAALIGSLGLAPSANIGDMYAFFEPVHGSGPDIAGKGIANPIAAILSMKMMLEWMGYQREAELVEEAVGKSILEKITTPDLGGTASTLEVGRAIADYVRNMLDG</sequence>
<keyword evidence="6" id="KW-0432">Leucine biosynthesis</keyword>
<evidence type="ECO:0000256" key="10">
    <source>
        <dbReference type="ARBA" id="ARBA00023002"/>
    </source>
</evidence>
<dbReference type="EMBL" id="FOHQ01000005">
    <property type="protein sequence ID" value="SES95781.1"/>
    <property type="molecule type" value="Genomic_DNA"/>
</dbReference>
<comment type="similarity">
    <text evidence="3">Belongs to the isocitrate and isopropylmalate dehydrogenases family.</text>
</comment>
<dbReference type="GO" id="GO:0004449">
    <property type="term" value="F:isocitrate dehydrogenase (NAD+) activity"/>
    <property type="evidence" value="ECO:0007669"/>
    <property type="project" value="TreeGrafter"/>
</dbReference>
<feature type="domain" description="Isopropylmalate dehydrogenase-like" evidence="14">
    <location>
        <begin position="6"/>
        <end position="327"/>
    </location>
</feature>
<dbReference type="GO" id="GO:0003862">
    <property type="term" value="F:3-isopropylmalate dehydrogenase activity"/>
    <property type="evidence" value="ECO:0007669"/>
    <property type="project" value="UniProtKB-EC"/>
</dbReference>
<evidence type="ECO:0000256" key="1">
    <source>
        <dbReference type="ARBA" id="ARBA00001936"/>
    </source>
</evidence>
<keyword evidence="13" id="KW-0100">Branched-chain amino acid biosynthesis</keyword>
<keyword evidence="7" id="KW-0028">Amino-acid biosynthesis</keyword>
<dbReference type="EC" id="1.1.1.85" evidence="5"/>
<protein>
    <recommendedName>
        <fullName evidence="5">3-isopropylmalate dehydrogenase</fullName>
        <ecNumber evidence="5">1.1.1.85</ecNumber>
    </recommendedName>
</protein>
<dbReference type="InterPro" id="IPR024084">
    <property type="entry name" value="IsoPropMal-DH-like_dom"/>
</dbReference>
<evidence type="ECO:0000259" key="14">
    <source>
        <dbReference type="SMART" id="SM01329"/>
    </source>
</evidence>
<keyword evidence="11" id="KW-0520">NAD</keyword>
<dbReference type="PANTHER" id="PTHR11835:SF34">
    <property type="entry name" value="ISOCITRATE DEHYDROGENASE [NAD] SUBUNIT ALPHA, MITOCHONDRIAL"/>
    <property type="match status" value="1"/>
</dbReference>
<evidence type="ECO:0000256" key="6">
    <source>
        <dbReference type="ARBA" id="ARBA00022430"/>
    </source>
</evidence>
<evidence type="ECO:0000256" key="12">
    <source>
        <dbReference type="ARBA" id="ARBA00023211"/>
    </source>
</evidence>
<evidence type="ECO:0000256" key="13">
    <source>
        <dbReference type="ARBA" id="ARBA00023304"/>
    </source>
</evidence>
<dbReference type="Proteomes" id="UP000243338">
    <property type="component" value="Unassembled WGS sequence"/>
</dbReference>
<organism evidence="15 16">
    <name type="scientific">Methanococcoides vulcani</name>
    <dbReference type="NCBI Taxonomy" id="1353158"/>
    <lineage>
        <taxon>Archaea</taxon>
        <taxon>Methanobacteriati</taxon>
        <taxon>Methanobacteriota</taxon>
        <taxon>Stenosarchaea group</taxon>
        <taxon>Methanomicrobia</taxon>
        <taxon>Methanosarcinales</taxon>
        <taxon>Methanosarcinaceae</taxon>
        <taxon>Methanococcoides</taxon>
    </lineage>
</organism>
<comment type="cofactor">
    <cofactor evidence="1">
        <name>Mn(2+)</name>
        <dbReference type="ChEBI" id="CHEBI:29035"/>
    </cofactor>
</comment>
<evidence type="ECO:0000256" key="3">
    <source>
        <dbReference type="ARBA" id="ARBA00007769"/>
    </source>
</evidence>
<gene>
    <name evidence="15" type="ORF">SAMN04488587_1715</name>
</gene>
<dbReference type="Gene3D" id="3.40.718.10">
    <property type="entry name" value="Isopropylmalate Dehydrogenase"/>
    <property type="match status" value="1"/>
</dbReference>
<dbReference type="Pfam" id="PF00180">
    <property type="entry name" value="Iso_dh"/>
    <property type="match status" value="1"/>
</dbReference>
<accession>A0A1I0AN91</accession>
<evidence type="ECO:0000256" key="11">
    <source>
        <dbReference type="ARBA" id="ARBA00023027"/>
    </source>
</evidence>
<evidence type="ECO:0000313" key="16">
    <source>
        <dbReference type="Proteomes" id="UP000243338"/>
    </source>
</evidence>
<keyword evidence="9" id="KW-0460">Magnesium</keyword>
<comment type="subunit">
    <text evidence="4">Homodimer.</text>
</comment>
<dbReference type="STRING" id="1353158.SAMN04488587_1715"/>
<evidence type="ECO:0000256" key="7">
    <source>
        <dbReference type="ARBA" id="ARBA00022605"/>
    </source>
</evidence>
<dbReference type="GO" id="GO:0006102">
    <property type="term" value="P:isocitrate metabolic process"/>
    <property type="evidence" value="ECO:0007669"/>
    <property type="project" value="TreeGrafter"/>
</dbReference>
<comment type="cofactor">
    <cofactor evidence="2">
        <name>Mg(2+)</name>
        <dbReference type="ChEBI" id="CHEBI:18420"/>
    </cofactor>
</comment>
<dbReference type="AlphaFoldDB" id="A0A1I0AN91"/>
<evidence type="ECO:0000256" key="2">
    <source>
        <dbReference type="ARBA" id="ARBA00001946"/>
    </source>
</evidence>
<evidence type="ECO:0000256" key="4">
    <source>
        <dbReference type="ARBA" id="ARBA00011738"/>
    </source>
</evidence>
<dbReference type="PANTHER" id="PTHR11835">
    <property type="entry name" value="DECARBOXYLATING DEHYDROGENASES-ISOCITRATE, ISOPROPYLMALATE, TARTRATE"/>
    <property type="match status" value="1"/>
</dbReference>
<name>A0A1I0AN91_9EURY</name>
<dbReference type="InterPro" id="IPR019818">
    <property type="entry name" value="IsoCit/isopropylmalate_DH_CS"/>
</dbReference>
<evidence type="ECO:0000256" key="9">
    <source>
        <dbReference type="ARBA" id="ARBA00022842"/>
    </source>
</evidence>
<reference evidence="16" key="1">
    <citation type="submission" date="2016-10" db="EMBL/GenBank/DDBJ databases">
        <authorList>
            <person name="Varghese N."/>
            <person name="Submissions S."/>
        </authorList>
    </citation>
    <scope>NUCLEOTIDE SEQUENCE [LARGE SCALE GENOMIC DNA]</scope>
    <source>
        <strain evidence="16">SLH 33</strain>
    </source>
</reference>
<proteinExistence type="inferred from homology"/>
<evidence type="ECO:0000313" key="15">
    <source>
        <dbReference type="EMBL" id="SES95781.1"/>
    </source>
</evidence>
<keyword evidence="12" id="KW-0464">Manganese</keyword>
<dbReference type="SUPFAM" id="SSF53659">
    <property type="entry name" value="Isocitrate/Isopropylmalate dehydrogenase-like"/>
    <property type="match status" value="1"/>
</dbReference>
<keyword evidence="10" id="KW-0560">Oxidoreductase</keyword>
<dbReference type="NCBIfam" id="TIGR02088">
    <property type="entry name" value="LEU3_arch"/>
    <property type="match status" value="1"/>
</dbReference>
<dbReference type="InterPro" id="IPR011828">
    <property type="entry name" value="LEU3_arc"/>
</dbReference>
<dbReference type="FunFam" id="3.40.718.10:FF:000006">
    <property type="entry name" value="3-isopropylmalate dehydrogenase"/>
    <property type="match status" value="1"/>
</dbReference>
<keyword evidence="8" id="KW-0479">Metal-binding</keyword>
<dbReference type="GO" id="GO:0051287">
    <property type="term" value="F:NAD binding"/>
    <property type="evidence" value="ECO:0007669"/>
    <property type="project" value="InterPro"/>
</dbReference>
<dbReference type="GO" id="GO:0009098">
    <property type="term" value="P:L-leucine biosynthetic process"/>
    <property type="evidence" value="ECO:0007669"/>
    <property type="project" value="UniProtKB-KW"/>
</dbReference>
<dbReference type="GO" id="GO:0006099">
    <property type="term" value="P:tricarboxylic acid cycle"/>
    <property type="evidence" value="ECO:0007669"/>
    <property type="project" value="TreeGrafter"/>
</dbReference>
<evidence type="ECO:0000256" key="8">
    <source>
        <dbReference type="ARBA" id="ARBA00022723"/>
    </source>
</evidence>